<dbReference type="SUPFAM" id="SSF54637">
    <property type="entry name" value="Thioesterase/thiol ester dehydrase-isomerase"/>
    <property type="match status" value="1"/>
</dbReference>
<dbReference type="PANTHER" id="PTHR12475">
    <property type="match status" value="1"/>
</dbReference>
<evidence type="ECO:0000313" key="2">
    <source>
        <dbReference type="Proteomes" id="UP001163714"/>
    </source>
</evidence>
<name>A0ABT3IBV7_9GAMM</name>
<protein>
    <submittedName>
        <fullName evidence="1">Thioesterase family protein</fullName>
    </submittedName>
</protein>
<dbReference type="Gene3D" id="3.10.129.10">
    <property type="entry name" value="Hotdog Thioesterase"/>
    <property type="match status" value="1"/>
</dbReference>
<dbReference type="PANTHER" id="PTHR12475:SF4">
    <property type="entry name" value="PROTEIN THEM6"/>
    <property type="match status" value="1"/>
</dbReference>
<dbReference type="Proteomes" id="UP001163714">
    <property type="component" value="Unassembled WGS sequence"/>
</dbReference>
<organism evidence="1 2">
    <name type="scientific">Shewanella subflava</name>
    <dbReference type="NCBI Taxonomy" id="2986476"/>
    <lineage>
        <taxon>Bacteria</taxon>
        <taxon>Pseudomonadati</taxon>
        <taxon>Pseudomonadota</taxon>
        <taxon>Gammaproteobacteria</taxon>
        <taxon>Alteromonadales</taxon>
        <taxon>Shewanellaceae</taxon>
        <taxon>Shewanella</taxon>
    </lineage>
</organism>
<dbReference type="Pfam" id="PF13279">
    <property type="entry name" value="4HBT_2"/>
    <property type="match status" value="1"/>
</dbReference>
<reference evidence="1" key="1">
    <citation type="submission" date="2022-10" db="EMBL/GenBank/DDBJ databases">
        <title>Shewanella flava sp. nov, isolated from the estuary of the Fenhe River into the Yellow River.</title>
        <authorList>
            <person name="Li Y."/>
        </authorList>
    </citation>
    <scope>NUCLEOTIDE SEQUENCE</scope>
    <source>
        <strain evidence="1">FYR11-62</strain>
    </source>
</reference>
<evidence type="ECO:0000313" key="1">
    <source>
        <dbReference type="EMBL" id="MCW3173450.1"/>
    </source>
</evidence>
<dbReference type="InterPro" id="IPR029069">
    <property type="entry name" value="HotDog_dom_sf"/>
</dbReference>
<dbReference type="EMBL" id="JAPDMX010000028">
    <property type="protein sequence ID" value="MCW3173450.1"/>
    <property type="molecule type" value="Genomic_DNA"/>
</dbReference>
<keyword evidence="2" id="KW-1185">Reference proteome</keyword>
<accession>A0ABT3IBV7</accession>
<dbReference type="RefSeq" id="WP_264727362.1">
    <property type="nucleotide sequence ID" value="NZ_JAPDMX010000028.1"/>
</dbReference>
<gene>
    <name evidence="1" type="ORF">OHT75_13250</name>
</gene>
<comment type="caution">
    <text evidence="1">The sequence shown here is derived from an EMBL/GenBank/DDBJ whole genome shotgun (WGS) entry which is preliminary data.</text>
</comment>
<sequence length="172" mass="20349">MILRFRFLFLIFIHYFKRSIGVLDENTLHFRVFINDVDVKRMSSDRYLPIMDLGRINIILQAGLLNAFLKNKWVPVARIATVRYRYPLKIFERYLLKSSIIYWDDEWVWTEHKFERNGKVTAVGITKITFVGANGMVPITEVIEAYGYPVAKLAMPEAIKELMRVELNMRKE</sequence>
<dbReference type="InterPro" id="IPR051490">
    <property type="entry name" value="THEM6_lcsJ_thioesterase"/>
</dbReference>
<proteinExistence type="predicted"/>